<organism evidence="1 2">
    <name type="scientific">Myroides odoratimimus</name>
    <dbReference type="NCBI Taxonomy" id="76832"/>
    <lineage>
        <taxon>Bacteria</taxon>
        <taxon>Pseudomonadati</taxon>
        <taxon>Bacteroidota</taxon>
        <taxon>Flavobacteriia</taxon>
        <taxon>Flavobacteriales</taxon>
        <taxon>Flavobacteriaceae</taxon>
        <taxon>Myroides</taxon>
    </lineage>
</organism>
<dbReference type="GeneID" id="66974127"/>
<proteinExistence type="predicted"/>
<accession>A0A0S7EES9</accession>
<dbReference type="RefSeq" id="WP_006259916.1">
    <property type="nucleotide sequence ID" value="NZ_BCMQ01000009.1"/>
</dbReference>
<reference evidence="1 2" key="1">
    <citation type="journal article" date="2016" name="J. Zhejiang Univ. Sci. B">
        <title>Antibiotic resistance mechanisms of Myroides sp.</title>
        <authorList>
            <person name="Hu S."/>
            <person name="Yuan S."/>
            <person name="Qu H."/>
            <person name="Jiang T."/>
            <person name="Zhou Y."/>
            <person name="Wang M."/>
            <person name="Ming D."/>
        </authorList>
    </citation>
    <scope>NUCLEOTIDE SEQUENCE [LARGE SCALE GENOMIC DNA]</scope>
    <source>
        <strain evidence="1 2">PR63039</strain>
    </source>
</reference>
<evidence type="ECO:0000313" key="2">
    <source>
        <dbReference type="Proteomes" id="UP000069030"/>
    </source>
</evidence>
<dbReference type="Proteomes" id="UP000069030">
    <property type="component" value="Chromosome"/>
</dbReference>
<sequence length="75" mass="8884">MTKRVAGSQLNKLRRYKLILDLYNQYKTEDIPVTVVWKKYICPVYPISRTTLYEVLNTPVYKELAKIEATMKDLD</sequence>
<dbReference type="eggNOG" id="ENOG5033BXI">
    <property type="taxonomic scope" value="Bacteria"/>
</dbReference>
<dbReference type="EMBL" id="CP013690">
    <property type="protein sequence ID" value="ALU25502.1"/>
    <property type="molecule type" value="Genomic_DNA"/>
</dbReference>
<name>A0A0S7EES9_9FLAO</name>
<dbReference type="KEGG" id="mod:AS202_04760"/>
<protein>
    <submittedName>
        <fullName evidence="1">Uncharacterized protein</fullName>
    </submittedName>
</protein>
<dbReference type="AlphaFoldDB" id="A0A0S7EES9"/>
<evidence type="ECO:0000313" key="1">
    <source>
        <dbReference type="EMBL" id="ALU25502.1"/>
    </source>
</evidence>
<gene>
    <name evidence="1" type="ORF">AS202_04760</name>
</gene>